<reference evidence="5" key="1">
    <citation type="submission" date="2021-02" db="EMBL/GenBank/DDBJ databases">
        <authorList>
            <person name="Nowell W R."/>
        </authorList>
    </citation>
    <scope>NUCLEOTIDE SEQUENCE</scope>
    <source>
        <strain evidence="5">Ploen Becks lab</strain>
    </source>
</reference>
<dbReference type="AlphaFoldDB" id="A0A813NTC7"/>
<evidence type="ECO:0000256" key="1">
    <source>
        <dbReference type="ARBA" id="ARBA00010080"/>
    </source>
</evidence>
<comment type="caution">
    <text evidence="5">The sequence shown here is derived from an EMBL/GenBank/DDBJ whole genome shotgun (WGS) entry which is preliminary data.</text>
</comment>
<dbReference type="InterPro" id="IPR039740">
    <property type="entry name" value="CNOT10"/>
</dbReference>
<dbReference type="PANTHER" id="PTHR12979">
    <property type="entry name" value="CCR4-NOT TRANSCRIPTION COMPLEX SUBUNIT 10"/>
    <property type="match status" value="1"/>
</dbReference>
<dbReference type="GO" id="GO:0005737">
    <property type="term" value="C:cytoplasm"/>
    <property type="evidence" value="ECO:0007669"/>
    <property type="project" value="UniProtKB-SubCell"/>
</dbReference>
<dbReference type="SUPFAM" id="SSF48452">
    <property type="entry name" value="TPR-like"/>
    <property type="match status" value="1"/>
</dbReference>
<accession>A0A813NTC7</accession>
<gene>
    <name evidence="5" type="ORF">OXX778_LOCUS3259</name>
</gene>
<keyword evidence="2" id="KW-0804">Transcription</keyword>
<comment type="function">
    <text evidence="2">Component of the CCR4-NOT complex which is one of the major cellular mRNA deadenylases and is linked to various cellular processes including bulk mRNA degradation, miRNA-mediated repression, translational repression during translational initiation and general transcription regulation.</text>
</comment>
<keyword evidence="2" id="KW-0810">Translation regulation</keyword>
<keyword evidence="2" id="KW-0963">Cytoplasm</keyword>
<dbReference type="SMART" id="SM00028">
    <property type="entry name" value="TPR"/>
    <property type="match status" value="5"/>
</dbReference>
<evidence type="ECO:0000256" key="3">
    <source>
        <dbReference type="SAM" id="Coils"/>
    </source>
</evidence>
<feature type="region of interest" description="Disordered" evidence="4">
    <location>
        <begin position="395"/>
        <end position="419"/>
    </location>
</feature>
<dbReference type="InterPro" id="IPR019734">
    <property type="entry name" value="TPR_rpt"/>
</dbReference>
<dbReference type="EMBL" id="CAJNOC010000282">
    <property type="protein sequence ID" value="CAF0738487.1"/>
    <property type="molecule type" value="Genomic_DNA"/>
</dbReference>
<evidence type="ECO:0000256" key="2">
    <source>
        <dbReference type="RuleBase" id="RU367083"/>
    </source>
</evidence>
<evidence type="ECO:0000256" key="4">
    <source>
        <dbReference type="SAM" id="MobiDB-lite"/>
    </source>
</evidence>
<keyword evidence="6" id="KW-1185">Reference proteome</keyword>
<dbReference type="Proteomes" id="UP000663879">
    <property type="component" value="Unassembled WGS sequence"/>
</dbReference>
<keyword evidence="2" id="KW-0805">Transcription regulation</keyword>
<dbReference type="GO" id="GO:0030014">
    <property type="term" value="C:CCR4-NOT complex"/>
    <property type="evidence" value="ECO:0007669"/>
    <property type="project" value="UniProtKB-UniRule"/>
</dbReference>
<dbReference type="GO" id="GO:0006402">
    <property type="term" value="P:mRNA catabolic process"/>
    <property type="evidence" value="ECO:0007669"/>
    <property type="project" value="TreeGrafter"/>
</dbReference>
<dbReference type="PANTHER" id="PTHR12979:SF5">
    <property type="entry name" value="CCR4-NOT TRANSCRIPTION COMPLEX SUBUNIT 10"/>
    <property type="match status" value="1"/>
</dbReference>
<dbReference type="GO" id="GO:0005634">
    <property type="term" value="C:nucleus"/>
    <property type="evidence" value="ECO:0007669"/>
    <property type="project" value="UniProtKB-SubCell"/>
</dbReference>
<keyword evidence="3" id="KW-0175">Coiled coil</keyword>
<keyword evidence="2" id="KW-0539">Nucleus</keyword>
<dbReference type="OrthoDB" id="25157at2759"/>
<evidence type="ECO:0000313" key="5">
    <source>
        <dbReference type="EMBL" id="CAF0738487.1"/>
    </source>
</evidence>
<sequence length="1073" mass="123158">MSAEENSESIDGSSKSELNFNDHEKDWLVQAEDNYNKKKYDACLKCIQNLQQSFQKNYQASKIYTNLETKLSMNKSLCDLAISNFENLNEFKQDLNRICSQIKLDLSEPDTLEDLQHSFIFYNYSILLYYNKQYSSAFKIIDKLYYQFSELLDEKLFKEINFIFIDILIRLKKPLKALVLLQNYKNFNRRHSSSSLLSQKTSEEKNEEKNLEGESDISDSELISMFKLKCYFMVNSWKLFEKELKNHNNSSSLQHYKALEFYLLNDYSACFKSLISGFKNKLKSNPKLVQQFNELINNENKLDILGSNSITNDFCLKLVSICTNLTTSLNGQIIKPKTNEFHNHVMNTYSSILFLNNLALVHFSLKKYSLSTFYLKKSLSENLKFVEKYLQPSSVSTQPESKSKKKSKSKSEPDREEIDDSKNVKILNLSEHLMNHQFEIMYNLGISLLFNKQPLAAFESLYKLIEQYNQNARLWLRLAECCITCYRHSLSSDSSQFIKVNATLSGNEKIFKLGEKIKCIKKSFGSGFHHKIQIGSFITPDVNIDGLTINDFKDEEKLNKLITLEFAYLSLKNALNLIPTNQEIFSNDQGQNILKSKLSNQNETMDDIVDSDYDLNNDNDINEGSPNSQRVKRNFYQKFFNCVYPSKPINLAELQNLRCSILISLSYVSLCLRDYSSTVNYCKVLLSKDDKLNLKYPISRGNRLLAHSYLAEALLYLDKISDSIEHLNINAKLETENDMSFIPTVASENDPNDINDSFKNSVENNFRNHQAEWFPKDISTIRAISYYNLSVAHAIRGESETSYKHFNTSVQIFDKHKKHPAHAFLMKMYLDLLDGNRQSLQMVLKDHFPQTTLNRPIINMNNLNLNPNQKIQQLAQAQQQQLQNQQQNANQLPQNLAFLQLQQQQLQIQQLQMQQLQHQLQQQQQQQQQIQQLPGQQSLQNISQFLNNPNNLLMNSFGNSNQTNANLVGLPPALSPFNQTQNNLTNLMGQPSSTNGANLGNPFANLSNGNNLLSTLAAAASVAGNNPNTPVSQLAQQGLLNQNQLSLNPLLLQQQQAQGVGFLSQNQLPNRIS</sequence>
<dbReference type="GO" id="GO:0031047">
    <property type="term" value="P:regulatory ncRNA-mediated gene silencing"/>
    <property type="evidence" value="ECO:0007669"/>
    <property type="project" value="UniProtKB-UniRule"/>
</dbReference>
<dbReference type="InterPro" id="IPR011990">
    <property type="entry name" value="TPR-like_helical_dom_sf"/>
</dbReference>
<evidence type="ECO:0000313" key="6">
    <source>
        <dbReference type="Proteomes" id="UP000663879"/>
    </source>
</evidence>
<name>A0A813NTC7_9BILA</name>
<comment type="subcellular location">
    <subcellularLocation>
        <location evidence="2">Cytoplasm</location>
    </subcellularLocation>
    <subcellularLocation>
        <location evidence="2">Nucleus</location>
    </subcellularLocation>
</comment>
<keyword evidence="2" id="KW-0943">RNA-mediated gene silencing</keyword>
<proteinExistence type="inferred from homology"/>
<comment type="similarity">
    <text evidence="1 2">Belongs to the CNOT10 family.</text>
</comment>
<dbReference type="Gene3D" id="1.25.40.10">
    <property type="entry name" value="Tetratricopeptide repeat domain"/>
    <property type="match status" value="1"/>
</dbReference>
<organism evidence="5 6">
    <name type="scientific">Brachionus calyciflorus</name>
    <dbReference type="NCBI Taxonomy" id="104777"/>
    <lineage>
        <taxon>Eukaryota</taxon>
        <taxon>Metazoa</taxon>
        <taxon>Spiralia</taxon>
        <taxon>Gnathifera</taxon>
        <taxon>Rotifera</taxon>
        <taxon>Eurotatoria</taxon>
        <taxon>Monogononta</taxon>
        <taxon>Pseudotrocha</taxon>
        <taxon>Ploima</taxon>
        <taxon>Brachionidae</taxon>
        <taxon>Brachionus</taxon>
    </lineage>
</organism>
<protein>
    <recommendedName>
        <fullName evidence="2">CCR4-NOT transcription complex subunit 10</fullName>
    </recommendedName>
</protein>
<dbReference type="GO" id="GO:0017148">
    <property type="term" value="P:negative regulation of translation"/>
    <property type="evidence" value="ECO:0007669"/>
    <property type="project" value="TreeGrafter"/>
</dbReference>
<feature type="coiled-coil region" evidence="3">
    <location>
        <begin position="868"/>
        <end position="933"/>
    </location>
</feature>